<proteinExistence type="predicted"/>
<reference evidence="5 6" key="1">
    <citation type="journal article" date="2019" name="Emerg. Microbes Infect.">
        <title>Comprehensive subspecies identification of 175 nontuberculous mycobacteria species based on 7547 genomic profiles.</title>
        <authorList>
            <person name="Matsumoto Y."/>
            <person name="Kinjo T."/>
            <person name="Motooka D."/>
            <person name="Nabeya D."/>
            <person name="Jung N."/>
            <person name="Uechi K."/>
            <person name="Horii T."/>
            <person name="Iida T."/>
            <person name="Fujita J."/>
            <person name="Nakamura S."/>
        </authorList>
    </citation>
    <scope>NUCLEOTIDE SEQUENCE [LARGE SCALE GENOMIC DNA]</scope>
    <source>
        <strain evidence="5 6">JCM 17783</strain>
    </source>
</reference>
<evidence type="ECO:0000256" key="3">
    <source>
        <dbReference type="SAM" id="MobiDB-lite"/>
    </source>
</evidence>
<dbReference type="Proteomes" id="UP000467130">
    <property type="component" value="Chromosome"/>
</dbReference>
<dbReference type="GO" id="GO:0030313">
    <property type="term" value="C:cell envelope"/>
    <property type="evidence" value="ECO:0007669"/>
    <property type="project" value="UniProtKB-SubCell"/>
</dbReference>
<dbReference type="KEGG" id="msto:MSTO_04040"/>
<gene>
    <name evidence="5" type="ORF">MSTO_04040</name>
</gene>
<evidence type="ECO:0000256" key="2">
    <source>
        <dbReference type="ARBA" id="ARBA00022729"/>
    </source>
</evidence>
<organism evidence="5 6">
    <name type="scientific">Mycobacterium stomatepiae</name>
    <dbReference type="NCBI Taxonomy" id="470076"/>
    <lineage>
        <taxon>Bacteria</taxon>
        <taxon>Bacillati</taxon>
        <taxon>Actinomycetota</taxon>
        <taxon>Actinomycetes</taxon>
        <taxon>Mycobacteriales</taxon>
        <taxon>Mycobacteriaceae</taxon>
        <taxon>Mycobacterium</taxon>
        <taxon>Mycobacterium simiae complex</taxon>
    </lineage>
</organism>
<dbReference type="PANTHER" id="PTHR39192:SF1">
    <property type="entry name" value="IRON UPTAKE SYSTEM COMPONENT EFEO"/>
    <property type="match status" value="1"/>
</dbReference>
<dbReference type="EMBL" id="AP022587">
    <property type="protein sequence ID" value="BBY20199.1"/>
    <property type="molecule type" value="Genomic_DNA"/>
</dbReference>
<protein>
    <recommendedName>
        <fullName evidence="4">Imelysin-like domain-containing protein</fullName>
    </recommendedName>
</protein>
<sequence>MANSGGKDGCALDTTSVPAGPVTFTVVNTSAPGITEVELLRDQRIVGEKENLAPGLDPVSFTITLDGGAYQLYCPGASAEYQTLTVTGQAPAGPNGTMASILSQGTKDYATYIVAQIGQLGDGVKALDATIQSGNLDGAKAAYAKARLFYERAESSVEGPLPSTPRSGGRASTPSSATSGKAARSHRAPRP</sequence>
<dbReference type="Gene3D" id="1.20.1420.20">
    <property type="entry name" value="M75 peptidase, HXXE motif"/>
    <property type="match status" value="1"/>
</dbReference>
<evidence type="ECO:0000256" key="1">
    <source>
        <dbReference type="ARBA" id="ARBA00004196"/>
    </source>
</evidence>
<feature type="compositionally biased region" description="Polar residues" evidence="3">
    <location>
        <begin position="164"/>
        <end position="179"/>
    </location>
</feature>
<evidence type="ECO:0000259" key="4">
    <source>
        <dbReference type="Pfam" id="PF09375"/>
    </source>
</evidence>
<feature type="domain" description="Imelysin-like" evidence="4">
    <location>
        <begin position="107"/>
        <end position="166"/>
    </location>
</feature>
<dbReference type="InterPro" id="IPR050894">
    <property type="entry name" value="EfeM/EfeO_iron_uptake"/>
</dbReference>
<evidence type="ECO:0000313" key="6">
    <source>
        <dbReference type="Proteomes" id="UP000467130"/>
    </source>
</evidence>
<dbReference type="Pfam" id="PF09375">
    <property type="entry name" value="Peptidase_M75"/>
    <property type="match status" value="1"/>
</dbReference>
<comment type="subcellular location">
    <subcellularLocation>
        <location evidence="1">Cell envelope</location>
    </subcellularLocation>
</comment>
<dbReference type="InterPro" id="IPR038352">
    <property type="entry name" value="Imelysin_sf"/>
</dbReference>
<dbReference type="PANTHER" id="PTHR39192">
    <property type="entry name" value="IRON UPTAKE SYSTEM COMPONENT EFEO"/>
    <property type="match status" value="1"/>
</dbReference>
<dbReference type="InterPro" id="IPR018976">
    <property type="entry name" value="Imelysin-like"/>
</dbReference>
<name>A0A7I7Q1V4_9MYCO</name>
<keyword evidence="6" id="KW-1185">Reference proteome</keyword>
<accession>A0A7I7Q1V4</accession>
<keyword evidence="2" id="KW-0732">Signal</keyword>
<feature type="region of interest" description="Disordered" evidence="3">
    <location>
        <begin position="154"/>
        <end position="191"/>
    </location>
</feature>
<evidence type="ECO:0000313" key="5">
    <source>
        <dbReference type="EMBL" id="BBY20199.1"/>
    </source>
</evidence>
<dbReference type="AlphaFoldDB" id="A0A7I7Q1V4"/>